<sequence length="485" mass="55338">MRALSSPADIVIGGASAGVGKTFSLLLEPLRHINNPDFGAVCFRRTSPQIRAEGGLWDTSMGLYPSAGGAPKETTLEWKWRSGAKVSFRHLQYEKDILEWQGSQIPLILWDELTHFTEKMFFYMLSRNRSTCGVKPYIRATCNPDPESWVAKLIEWWIDQETGFPIPERDGVVRYFTKYGDNYIWGDSFAEVTEKAWFFLKTLVTRSGQKPEDFIKSITFISGSIYDNQELLSKDPSYLANLVAQDEQTRLQLLDGNWKVVLSDLDIYDYPAFAGMFNNTYSVNNEGRYLTADIALKGSNKLVLGVWYGFELVDIAIVDSSDGKRVVEEALRLLDIHKIQNHHFTYDADGVGGYIDGFIRGAIPFHNGASPIEVKGTDGKPLKENYANLKTQCFYRSGDRVREGGYKVSEEVANRMYDNKMTVRQRFMHERKAIKRDKTDSDGKLRIIPKEQMKVKLNGESPDLMDMFAQRERFELKPKKQGILI</sequence>
<comment type="caution">
    <text evidence="1">The sequence shown here is derived from an EMBL/GenBank/DDBJ whole genome shotgun (WGS) entry which is preliminary data.</text>
</comment>
<proteinExistence type="predicted"/>
<evidence type="ECO:0000313" key="1">
    <source>
        <dbReference type="EMBL" id="MRS61766.1"/>
    </source>
</evidence>
<accession>A0A7K0EJW8</accession>
<protein>
    <recommendedName>
        <fullName evidence="3">Terminase</fullName>
    </recommendedName>
</protein>
<dbReference type="OrthoDB" id="924847at2"/>
<evidence type="ECO:0000313" key="2">
    <source>
        <dbReference type="Proteomes" id="UP000441754"/>
    </source>
</evidence>
<dbReference type="InterPro" id="IPR027417">
    <property type="entry name" value="P-loop_NTPase"/>
</dbReference>
<evidence type="ECO:0008006" key="3">
    <source>
        <dbReference type="Google" id="ProtNLM"/>
    </source>
</evidence>
<dbReference type="EMBL" id="WJXZ01000006">
    <property type="protein sequence ID" value="MRS61766.1"/>
    <property type="molecule type" value="Genomic_DNA"/>
</dbReference>
<dbReference type="Gene3D" id="3.30.420.240">
    <property type="match status" value="1"/>
</dbReference>
<organism evidence="1 2">
    <name type="scientific">Larkinella terrae</name>
    <dbReference type="NCBI Taxonomy" id="2025311"/>
    <lineage>
        <taxon>Bacteria</taxon>
        <taxon>Pseudomonadati</taxon>
        <taxon>Bacteroidota</taxon>
        <taxon>Cytophagia</taxon>
        <taxon>Cytophagales</taxon>
        <taxon>Spirosomataceae</taxon>
        <taxon>Larkinella</taxon>
    </lineage>
</organism>
<reference evidence="1 2" key="1">
    <citation type="journal article" date="2018" name="Antonie Van Leeuwenhoek">
        <title>Larkinella terrae sp. nov., isolated from soil on Jeju Island, South Korea.</title>
        <authorList>
            <person name="Ten L.N."/>
            <person name="Jeon J."/>
            <person name="Park S.J."/>
            <person name="Park S."/>
            <person name="Lee S.Y."/>
            <person name="Kim M.K."/>
            <person name="Jung H.Y."/>
        </authorList>
    </citation>
    <scope>NUCLEOTIDE SEQUENCE [LARGE SCALE GENOMIC DNA]</scope>
    <source>
        <strain evidence="1 2">KCTC 52001</strain>
    </source>
</reference>
<keyword evidence="2" id="KW-1185">Reference proteome</keyword>
<dbReference type="Pfam" id="PF03237">
    <property type="entry name" value="Terminase_6N"/>
    <property type="match status" value="1"/>
</dbReference>
<gene>
    <name evidence="1" type="ORF">GJJ30_10750</name>
</gene>
<dbReference type="Proteomes" id="UP000441754">
    <property type="component" value="Unassembled WGS sequence"/>
</dbReference>
<dbReference type="AlphaFoldDB" id="A0A7K0EJW8"/>
<dbReference type="Gene3D" id="3.40.50.300">
    <property type="entry name" value="P-loop containing nucleotide triphosphate hydrolases"/>
    <property type="match status" value="1"/>
</dbReference>
<name>A0A7K0EJW8_9BACT</name>